<evidence type="ECO:0000259" key="3">
    <source>
        <dbReference type="SMART" id="SM00853"/>
    </source>
</evidence>
<dbReference type="InterPro" id="IPR014790">
    <property type="entry name" value="MutL_C"/>
</dbReference>
<dbReference type="EMBL" id="JAUJYO010000017">
    <property type="protein sequence ID" value="KAK1291445.1"/>
    <property type="molecule type" value="Genomic_DNA"/>
</dbReference>
<dbReference type="InterPro" id="IPR038973">
    <property type="entry name" value="MutL/Mlh/Pms-like"/>
</dbReference>
<comment type="similarity">
    <text evidence="1">Belongs to the DNA mismatch repair MutL/HexB family.</text>
</comment>
<dbReference type="InterPro" id="IPR020568">
    <property type="entry name" value="Ribosomal_Su5_D2-typ_SF"/>
</dbReference>
<dbReference type="GO" id="GO:0140664">
    <property type="term" value="F:ATP-dependent DNA damage sensor activity"/>
    <property type="evidence" value="ECO:0007669"/>
    <property type="project" value="InterPro"/>
</dbReference>
<dbReference type="InterPro" id="IPR042120">
    <property type="entry name" value="MutL_C_dimsub"/>
</dbReference>
<dbReference type="SUPFAM" id="SSF118116">
    <property type="entry name" value="DNA mismatch repair protein MutL"/>
    <property type="match status" value="1"/>
</dbReference>
<dbReference type="Proteomes" id="UP001180020">
    <property type="component" value="Unassembled WGS sequence"/>
</dbReference>
<evidence type="ECO:0000313" key="6">
    <source>
        <dbReference type="Proteomes" id="UP001180020"/>
    </source>
</evidence>
<dbReference type="SUPFAM" id="SSF55874">
    <property type="entry name" value="ATPase domain of HSP90 chaperone/DNA topoisomerase II/histidine kinase"/>
    <property type="match status" value="1"/>
</dbReference>
<dbReference type="InterPro" id="IPR002099">
    <property type="entry name" value="MutL/Mlh/PMS"/>
</dbReference>
<dbReference type="FunFam" id="3.30.565.10:FF:000014">
    <property type="entry name" value="Mismatch repair endonuclease pms1, putative"/>
    <property type="match status" value="1"/>
</dbReference>
<dbReference type="FunFam" id="3.30.230.10:FF:000054">
    <property type="entry name" value="DNA mismatch repair protein PMS1"/>
    <property type="match status" value="1"/>
</dbReference>
<gene>
    <name evidence="5" type="primary">PMS1</name>
    <name evidence="5" type="ORF">QJS10_CPB17g01325</name>
</gene>
<dbReference type="GO" id="GO:0005524">
    <property type="term" value="F:ATP binding"/>
    <property type="evidence" value="ECO:0007669"/>
    <property type="project" value="InterPro"/>
</dbReference>
<dbReference type="Pfam" id="PF13589">
    <property type="entry name" value="HATPase_c_3"/>
    <property type="match status" value="1"/>
</dbReference>
<organism evidence="5 6">
    <name type="scientific">Acorus calamus</name>
    <name type="common">Sweet flag</name>
    <dbReference type="NCBI Taxonomy" id="4465"/>
    <lineage>
        <taxon>Eukaryota</taxon>
        <taxon>Viridiplantae</taxon>
        <taxon>Streptophyta</taxon>
        <taxon>Embryophyta</taxon>
        <taxon>Tracheophyta</taxon>
        <taxon>Spermatophyta</taxon>
        <taxon>Magnoliopsida</taxon>
        <taxon>Liliopsida</taxon>
        <taxon>Acoraceae</taxon>
        <taxon>Acorus</taxon>
    </lineage>
</organism>
<feature type="domain" description="MutL C-terminal dimerisation" evidence="3">
    <location>
        <begin position="713"/>
        <end position="870"/>
    </location>
</feature>
<dbReference type="Gene3D" id="3.30.1370.100">
    <property type="entry name" value="MutL, C-terminal domain, regulatory subdomain"/>
    <property type="match status" value="1"/>
</dbReference>
<protein>
    <submittedName>
        <fullName evidence="5">DNA mismatch repair protein PMS1</fullName>
    </submittedName>
</protein>
<dbReference type="GO" id="GO:0006298">
    <property type="term" value="P:mismatch repair"/>
    <property type="evidence" value="ECO:0007669"/>
    <property type="project" value="InterPro"/>
</dbReference>
<dbReference type="InterPro" id="IPR042121">
    <property type="entry name" value="MutL_C_regsub"/>
</dbReference>
<dbReference type="SMART" id="SM00853">
    <property type="entry name" value="MutL_C"/>
    <property type="match status" value="1"/>
</dbReference>
<dbReference type="SMART" id="SM01340">
    <property type="entry name" value="DNA_mis_repair"/>
    <property type="match status" value="1"/>
</dbReference>
<dbReference type="NCBIfam" id="TIGR00585">
    <property type="entry name" value="mutl"/>
    <property type="match status" value="1"/>
</dbReference>
<sequence length="915" mass="102175">MEQRASESPTIKPINKQAIHRICSGQVILDLSSAVKELVENSLDAGASNVEVSLKEYGQEYFKVIDNGCGISPNNFQVLALKHHTSKIMDFPDLQSLTTFGFRGEALSSLCALGDLTIETRTENESVGTHLKYDHSGLVTSERKVARQVGTTVTVEKLFSPLPVRSKEFSRNIRREYGKLISLLNAYALIAKGVRFICTNTTGKNVKSVVLKTQGSNSLKDNIITVFGMNTFTCLDPFSPCISGDWKVEGWKVEGFLSKPGFGCGRNMGDRQFFYINGRPVDMPKVSKLVNEVYRTSNSKQYPIVIMNFTVPAKAYDVNVTPDKRKVFLSDEGPLMLSLRESIEKIYSPSHCNYSLNAFEEPRKTLDDSLDLASSHEGEESHGSLKQIYTNKSELEVAVCIQEKIRVDTPCKKVDRIGEESIENDNKQVATPVSENFIHTVHKISKFPVSSCNQYKKLTDSRKLSSKIDGDATVKKVPPQGFRSPCAAKVVQSSLTKFITSSKRKHETECKVLSEVPLLRNEMRPCQVRKTCSEMYAVISRNLSGIGRISPGDSSEVTSEKISEHCKASHMLNGQGSSLNVEARSEEVSFNCEDNASCGDDAVGTLEDSIVTTPVLDLPNETMDCSKTCSSPVICSTFEFNINDLRMRRSYRLSRLRSSIFTCEKMKTKRHYTSASLEISQPENDEGKANALAAAVTELERFFKIEDFRRMKVVGQFNLGFIIGKVDEDLFIVDQHAADEKYNFERLSQSTILNQQPLLQPIKLELSPEEEVIVSMHVDIIRKNGFSLMEDVHASPGNRYLLRAVPFSKNITFGVEDMKDLISTLADGKEECSILSSYRMDTSDSLCPSRVRSMLASRACRSSVMIGDALGRKEMQKILENLATLRSPWNCPHGRPTMRHLIDLRTICDEDSVAE</sequence>
<proteinExistence type="inferred from homology"/>
<reference evidence="5" key="1">
    <citation type="journal article" date="2023" name="Nat. Commun.">
        <title>Diploid and tetraploid genomes of Acorus and the evolution of monocots.</title>
        <authorList>
            <person name="Ma L."/>
            <person name="Liu K.W."/>
            <person name="Li Z."/>
            <person name="Hsiao Y.Y."/>
            <person name="Qi Y."/>
            <person name="Fu T."/>
            <person name="Tang G.D."/>
            <person name="Zhang D."/>
            <person name="Sun W.H."/>
            <person name="Liu D.K."/>
            <person name="Li Y."/>
            <person name="Chen G.Z."/>
            <person name="Liu X.D."/>
            <person name="Liao X.Y."/>
            <person name="Jiang Y.T."/>
            <person name="Yu X."/>
            <person name="Hao Y."/>
            <person name="Huang J."/>
            <person name="Zhao X.W."/>
            <person name="Ke S."/>
            <person name="Chen Y.Y."/>
            <person name="Wu W.L."/>
            <person name="Hsu J.L."/>
            <person name="Lin Y.F."/>
            <person name="Huang M.D."/>
            <person name="Li C.Y."/>
            <person name="Huang L."/>
            <person name="Wang Z.W."/>
            <person name="Zhao X."/>
            <person name="Zhong W.Y."/>
            <person name="Peng D.H."/>
            <person name="Ahmad S."/>
            <person name="Lan S."/>
            <person name="Zhang J.S."/>
            <person name="Tsai W.C."/>
            <person name="Van de Peer Y."/>
            <person name="Liu Z.J."/>
        </authorList>
    </citation>
    <scope>NUCLEOTIDE SEQUENCE</scope>
    <source>
        <strain evidence="5">CP</strain>
    </source>
</reference>
<evidence type="ECO:0000313" key="5">
    <source>
        <dbReference type="EMBL" id="KAK1291445.1"/>
    </source>
</evidence>
<dbReference type="Pfam" id="PF01119">
    <property type="entry name" value="DNA_mis_repair"/>
    <property type="match status" value="1"/>
</dbReference>
<dbReference type="Gene3D" id="3.30.565.10">
    <property type="entry name" value="Histidine kinase-like ATPase, C-terminal domain"/>
    <property type="match status" value="1"/>
</dbReference>
<evidence type="ECO:0000259" key="4">
    <source>
        <dbReference type="SMART" id="SM01340"/>
    </source>
</evidence>
<accession>A0AAV9CR99</accession>
<dbReference type="CDD" id="cd16926">
    <property type="entry name" value="HATPase_MutL-MLH-PMS-like"/>
    <property type="match status" value="1"/>
</dbReference>
<dbReference type="AlphaFoldDB" id="A0AAV9CR99"/>
<dbReference type="PANTHER" id="PTHR10073">
    <property type="entry name" value="DNA MISMATCH REPAIR PROTEIN MLH, PMS, MUTL"/>
    <property type="match status" value="1"/>
</dbReference>
<dbReference type="GO" id="GO:0016887">
    <property type="term" value="F:ATP hydrolysis activity"/>
    <property type="evidence" value="ECO:0007669"/>
    <property type="project" value="InterPro"/>
</dbReference>
<reference evidence="5" key="2">
    <citation type="submission" date="2023-06" db="EMBL/GenBank/DDBJ databases">
        <authorList>
            <person name="Ma L."/>
            <person name="Liu K.-W."/>
            <person name="Li Z."/>
            <person name="Hsiao Y.-Y."/>
            <person name="Qi Y."/>
            <person name="Fu T."/>
            <person name="Tang G."/>
            <person name="Zhang D."/>
            <person name="Sun W.-H."/>
            <person name="Liu D.-K."/>
            <person name="Li Y."/>
            <person name="Chen G.-Z."/>
            <person name="Liu X.-D."/>
            <person name="Liao X.-Y."/>
            <person name="Jiang Y.-T."/>
            <person name="Yu X."/>
            <person name="Hao Y."/>
            <person name="Huang J."/>
            <person name="Zhao X.-W."/>
            <person name="Ke S."/>
            <person name="Chen Y.-Y."/>
            <person name="Wu W.-L."/>
            <person name="Hsu J.-L."/>
            <person name="Lin Y.-F."/>
            <person name="Huang M.-D."/>
            <person name="Li C.-Y."/>
            <person name="Huang L."/>
            <person name="Wang Z.-W."/>
            <person name="Zhao X."/>
            <person name="Zhong W.-Y."/>
            <person name="Peng D.-H."/>
            <person name="Ahmad S."/>
            <person name="Lan S."/>
            <person name="Zhang J.-S."/>
            <person name="Tsai W.-C."/>
            <person name="Van De Peer Y."/>
            <person name="Liu Z.-J."/>
        </authorList>
    </citation>
    <scope>NUCLEOTIDE SEQUENCE</scope>
    <source>
        <strain evidence="5">CP</strain>
        <tissue evidence="5">Leaves</tissue>
    </source>
</reference>
<dbReference type="InterPro" id="IPR037198">
    <property type="entry name" value="MutL_C_sf"/>
</dbReference>
<keyword evidence="2" id="KW-0227">DNA damage</keyword>
<dbReference type="PROSITE" id="PS00058">
    <property type="entry name" value="DNA_MISMATCH_REPAIR_1"/>
    <property type="match status" value="1"/>
</dbReference>
<dbReference type="InterPro" id="IPR013507">
    <property type="entry name" value="DNA_mismatch_S5_2-like"/>
</dbReference>
<comment type="caution">
    <text evidence="5">The sequence shown here is derived from an EMBL/GenBank/DDBJ whole genome shotgun (WGS) entry which is preliminary data.</text>
</comment>
<dbReference type="GO" id="GO:0030983">
    <property type="term" value="F:mismatched DNA binding"/>
    <property type="evidence" value="ECO:0007669"/>
    <property type="project" value="InterPro"/>
</dbReference>
<evidence type="ECO:0000256" key="1">
    <source>
        <dbReference type="ARBA" id="ARBA00006082"/>
    </source>
</evidence>
<dbReference type="InterPro" id="IPR036890">
    <property type="entry name" value="HATPase_C_sf"/>
</dbReference>
<name>A0AAV9CR99_ACOCL</name>
<dbReference type="SUPFAM" id="SSF54211">
    <property type="entry name" value="Ribosomal protein S5 domain 2-like"/>
    <property type="match status" value="1"/>
</dbReference>
<dbReference type="Pfam" id="PF08676">
    <property type="entry name" value="MutL_C"/>
    <property type="match status" value="1"/>
</dbReference>
<dbReference type="Gene3D" id="3.30.230.10">
    <property type="match status" value="1"/>
</dbReference>
<dbReference type="InterPro" id="IPR014721">
    <property type="entry name" value="Ribsml_uS5_D2-typ_fold_subgr"/>
</dbReference>
<evidence type="ECO:0000256" key="2">
    <source>
        <dbReference type="ARBA" id="ARBA00022763"/>
    </source>
</evidence>
<dbReference type="GO" id="GO:0032389">
    <property type="term" value="C:MutLalpha complex"/>
    <property type="evidence" value="ECO:0007669"/>
    <property type="project" value="TreeGrafter"/>
</dbReference>
<feature type="domain" description="DNA mismatch repair protein S5" evidence="4">
    <location>
        <begin position="223"/>
        <end position="348"/>
    </location>
</feature>
<dbReference type="CDD" id="cd03484">
    <property type="entry name" value="MutL_Trans_hPMS_2_like"/>
    <property type="match status" value="1"/>
</dbReference>
<keyword evidence="6" id="KW-1185">Reference proteome</keyword>
<dbReference type="Gene3D" id="3.30.1540.20">
    <property type="entry name" value="MutL, C-terminal domain, dimerisation subdomain"/>
    <property type="match status" value="1"/>
</dbReference>
<dbReference type="PANTHER" id="PTHR10073:SF52">
    <property type="entry name" value="MISMATCH REPAIR ENDONUCLEASE PMS2"/>
    <property type="match status" value="1"/>
</dbReference>
<dbReference type="FunFam" id="3.30.1370.100:FF:000001">
    <property type="entry name" value="Mismatch repair endonuclease pms1, putative"/>
    <property type="match status" value="1"/>
</dbReference>
<dbReference type="InterPro" id="IPR014762">
    <property type="entry name" value="DNA_mismatch_repair_CS"/>
</dbReference>